<evidence type="ECO:0000259" key="2">
    <source>
        <dbReference type="PROSITE" id="PS50090"/>
    </source>
</evidence>
<protein>
    <recommendedName>
        <fullName evidence="2">Myb-like domain-containing protein</fullName>
    </recommendedName>
</protein>
<dbReference type="InterPro" id="IPR001005">
    <property type="entry name" value="SANT/Myb"/>
</dbReference>
<feature type="compositionally biased region" description="Basic residues" evidence="1">
    <location>
        <begin position="297"/>
        <end position="307"/>
    </location>
</feature>
<comment type="caution">
    <text evidence="3">The sequence shown here is derived from an EMBL/GenBank/DDBJ whole genome shotgun (WGS) entry which is preliminary data.</text>
</comment>
<evidence type="ECO:0000313" key="3">
    <source>
        <dbReference type="EMBL" id="KAL2801562.1"/>
    </source>
</evidence>
<feature type="region of interest" description="Disordered" evidence="1">
    <location>
        <begin position="1"/>
        <end position="62"/>
    </location>
</feature>
<gene>
    <name evidence="3" type="ORF">BJX63DRAFT_198520</name>
</gene>
<dbReference type="SMART" id="SM00717">
    <property type="entry name" value="SANT"/>
    <property type="match status" value="1"/>
</dbReference>
<organism evidence="3 4">
    <name type="scientific">Aspergillus granulosus</name>
    <dbReference type="NCBI Taxonomy" id="176169"/>
    <lineage>
        <taxon>Eukaryota</taxon>
        <taxon>Fungi</taxon>
        <taxon>Dikarya</taxon>
        <taxon>Ascomycota</taxon>
        <taxon>Pezizomycotina</taxon>
        <taxon>Eurotiomycetes</taxon>
        <taxon>Eurotiomycetidae</taxon>
        <taxon>Eurotiales</taxon>
        <taxon>Aspergillaceae</taxon>
        <taxon>Aspergillus</taxon>
        <taxon>Aspergillus subgen. Nidulantes</taxon>
    </lineage>
</organism>
<dbReference type="InterPro" id="IPR009057">
    <property type="entry name" value="Homeodomain-like_sf"/>
</dbReference>
<feature type="compositionally biased region" description="Pro residues" evidence="1">
    <location>
        <begin position="14"/>
        <end position="25"/>
    </location>
</feature>
<sequence>MLPTFRMNSFQVLIPPPRKPTPPQKSPNSSSPRTQNPPCPKPCHDPVPSTLLSPKHPLPARPPAEVCLHVSATNRPCTPSNSQIQRREISVPEFEPSLFPGMPERGAASPCDSVPYIPAPDPIRRCDPQGSTRTPTEPPAFRGDYAEHCLLSPSISSLDDSLEEFFRPPYAQDDIPIDPVILADLGPWEDNDPQLHAPQTNSLINLETICPYPDPPAILHNPTSHYRDPSEGDGGDYGGTQASDYDQLATHNRQQAHSSPQGTDPEPSRPIGMNGSHHVSGEPKSSKQKTQQSDGRVRKRPRVHSTKPPREDSFTALRSHFESLPPDDRLQFLSWLFEGALQRCISEPSLAARKEGEVQATGRSSYRHKIRRNPGARRSIQGTSRKGMPWSTEEKALLLRLRKEEKRPWAEVTRVFSKEYPGRSPGAIQVFWSTTLSKGKD</sequence>
<dbReference type="Gene3D" id="1.10.10.60">
    <property type="entry name" value="Homeodomain-like"/>
    <property type="match status" value="1"/>
</dbReference>
<dbReference type="PROSITE" id="PS50090">
    <property type="entry name" value="MYB_LIKE"/>
    <property type="match status" value="1"/>
</dbReference>
<dbReference type="Proteomes" id="UP001610334">
    <property type="component" value="Unassembled WGS sequence"/>
</dbReference>
<proteinExistence type="predicted"/>
<keyword evidence="4" id="KW-1185">Reference proteome</keyword>
<evidence type="ECO:0000256" key="1">
    <source>
        <dbReference type="SAM" id="MobiDB-lite"/>
    </source>
</evidence>
<dbReference type="CDD" id="cd00167">
    <property type="entry name" value="SANT"/>
    <property type="match status" value="1"/>
</dbReference>
<name>A0ABR4GR60_9EURO</name>
<reference evidence="3 4" key="1">
    <citation type="submission" date="2024-07" db="EMBL/GenBank/DDBJ databases">
        <title>Section-level genome sequencing and comparative genomics of Aspergillus sections Usti and Cavernicolus.</title>
        <authorList>
            <consortium name="Lawrence Berkeley National Laboratory"/>
            <person name="Nybo J.L."/>
            <person name="Vesth T.C."/>
            <person name="Theobald S."/>
            <person name="Frisvad J.C."/>
            <person name="Larsen T.O."/>
            <person name="Kjaerboelling I."/>
            <person name="Rothschild-Mancinelli K."/>
            <person name="Lyhne E.K."/>
            <person name="Kogle M.E."/>
            <person name="Barry K."/>
            <person name="Clum A."/>
            <person name="Na H."/>
            <person name="Ledsgaard L."/>
            <person name="Lin J."/>
            <person name="Lipzen A."/>
            <person name="Kuo A."/>
            <person name="Riley R."/>
            <person name="Mondo S."/>
            <person name="Labutti K."/>
            <person name="Haridas S."/>
            <person name="Pangalinan J."/>
            <person name="Salamov A.A."/>
            <person name="Simmons B.A."/>
            <person name="Magnuson J.K."/>
            <person name="Chen J."/>
            <person name="Drula E."/>
            <person name="Henrissat B."/>
            <person name="Wiebenga A."/>
            <person name="Lubbers R.J."/>
            <person name="Gomes A.C."/>
            <person name="Makela M.R."/>
            <person name="Stajich J."/>
            <person name="Grigoriev I.V."/>
            <person name="Mortensen U.H."/>
            <person name="De Vries R.P."/>
            <person name="Baker S.E."/>
            <person name="Andersen M.R."/>
        </authorList>
    </citation>
    <scope>NUCLEOTIDE SEQUENCE [LARGE SCALE GENOMIC DNA]</scope>
    <source>
        <strain evidence="3 4">CBS 588.65</strain>
    </source>
</reference>
<feature type="compositionally biased region" description="Polar residues" evidence="1">
    <location>
        <begin position="1"/>
        <end position="11"/>
    </location>
</feature>
<feature type="domain" description="Myb-like" evidence="2">
    <location>
        <begin position="382"/>
        <end position="436"/>
    </location>
</feature>
<evidence type="ECO:0000313" key="4">
    <source>
        <dbReference type="Proteomes" id="UP001610334"/>
    </source>
</evidence>
<dbReference type="EMBL" id="JBFXLT010000321">
    <property type="protein sequence ID" value="KAL2801562.1"/>
    <property type="molecule type" value="Genomic_DNA"/>
</dbReference>
<feature type="region of interest" description="Disordered" evidence="1">
    <location>
        <begin position="215"/>
        <end position="316"/>
    </location>
</feature>
<accession>A0ABR4GR60</accession>
<dbReference type="SUPFAM" id="SSF46689">
    <property type="entry name" value="Homeodomain-like"/>
    <property type="match status" value="1"/>
</dbReference>
<feature type="compositionally biased region" description="Polar residues" evidence="1">
    <location>
        <begin position="240"/>
        <end position="262"/>
    </location>
</feature>